<dbReference type="InterPro" id="IPR003806">
    <property type="entry name" value="ATP-grasp_PylC-type"/>
</dbReference>
<keyword evidence="3 4" id="KW-0067">ATP-binding</keyword>
<comment type="caution">
    <text evidence="6">The sequence shown here is derived from an EMBL/GenBank/DDBJ whole genome shotgun (WGS) entry which is preliminary data.</text>
</comment>
<evidence type="ECO:0000256" key="1">
    <source>
        <dbReference type="ARBA" id="ARBA00022598"/>
    </source>
</evidence>
<dbReference type="Pfam" id="PF02655">
    <property type="entry name" value="ATP-grasp_3"/>
    <property type="match status" value="1"/>
</dbReference>
<dbReference type="PANTHER" id="PTHR43585:SF2">
    <property type="entry name" value="ATP-GRASP ENZYME FSQD"/>
    <property type="match status" value="1"/>
</dbReference>
<sequence>MKNSHNTFSILIPDGETTLLSNVVYSLSLVRDVKIYVLSSHKRKYFRYSIDNSCFKYSRFIEKFIYYENTSIEDWIYKIDTTAETYGIDLIMPIFDVSTKKILEHLKLLKNKSKLCNLTSLTNYETALRKDFLYLFLKSNKLPCPDSIIVDSKFDFNIQKIDFPLVAKPTYGFNGGMGVKLVKNEEGLRKYIGAISTDKPILLQKFIEGFDVTCNVLCENGEIKAYTMQKGVLVKDVKVTPQYEFSFFHDEVLLLLMKNLMKALNWSGVANIDFRFDKTDSTYKVIEINPRFWLNTEASALAGVNFPYLYCLSSLNKKIDFTPVKSGVFLHLKSLIKRFQRNPLLVFKINFLLNNTPFRFIIKDPLVLWCKFIWRTNNVISSKILKRKTL</sequence>
<dbReference type="PROSITE" id="PS50975">
    <property type="entry name" value="ATP_GRASP"/>
    <property type="match status" value="1"/>
</dbReference>
<keyword evidence="2 4" id="KW-0547">Nucleotide-binding</keyword>
<dbReference type="InterPro" id="IPR052032">
    <property type="entry name" value="ATP-dep_AA_Ligase"/>
</dbReference>
<keyword evidence="7" id="KW-1185">Reference proteome</keyword>
<feature type="domain" description="ATP-grasp" evidence="5">
    <location>
        <begin position="134"/>
        <end position="315"/>
    </location>
</feature>
<dbReference type="Gene3D" id="3.30.1490.20">
    <property type="entry name" value="ATP-grasp fold, A domain"/>
    <property type="match status" value="1"/>
</dbReference>
<evidence type="ECO:0000313" key="7">
    <source>
        <dbReference type="Proteomes" id="UP001356704"/>
    </source>
</evidence>
<dbReference type="PANTHER" id="PTHR43585">
    <property type="entry name" value="FUMIPYRROLE BIOSYNTHESIS PROTEIN C"/>
    <property type="match status" value="1"/>
</dbReference>
<evidence type="ECO:0000313" key="6">
    <source>
        <dbReference type="EMBL" id="MEF3079031.1"/>
    </source>
</evidence>
<keyword evidence="1" id="KW-0436">Ligase</keyword>
<dbReference type="EMBL" id="JAZHOU010000002">
    <property type="protein sequence ID" value="MEF3079031.1"/>
    <property type="molecule type" value="Genomic_DNA"/>
</dbReference>
<name>A0ABU7W4Y4_9FLAO</name>
<dbReference type="Gene3D" id="3.30.470.20">
    <property type="entry name" value="ATP-grasp fold, B domain"/>
    <property type="match status" value="1"/>
</dbReference>
<gene>
    <name evidence="6" type="ORF">V1468_08455</name>
</gene>
<protein>
    <submittedName>
        <fullName evidence="6">ATP-grasp domain-containing protein</fullName>
    </submittedName>
</protein>
<dbReference type="InterPro" id="IPR011761">
    <property type="entry name" value="ATP-grasp"/>
</dbReference>
<dbReference type="Proteomes" id="UP001356704">
    <property type="component" value="Unassembled WGS sequence"/>
</dbReference>
<evidence type="ECO:0000259" key="5">
    <source>
        <dbReference type="PROSITE" id="PS50975"/>
    </source>
</evidence>
<evidence type="ECO:0000256" key="3">
    <source>
        <dbReference type="ARBA" id="ARBA00022840"/>
    </source>
</evidence>
<dbReference type="SUPFAM" id="SSF56059">
    <property type="entry name" value="Glutathione synthetase ATP-binding domain-like"/>
    <property type="match status" value="1"/>
</dbReference>
<dbReference type="InterPro" id="IPR013815">
    <property type="entry name" value="ATP_grasp_subdomain_1"/>
</dbReference>
<evidence type="ECO:0000256" key="4">
    <source>
        <dbReference type="PROSITE-ProRule" id="PRU00409"/>
    </source>
</evidence>
<dbReference type="RefSeq" id="WP_331809803.1">
    <property type="nucleotide sequence ID" value="NZ_JAZHOU010000002.1"/>
</dbReference>
<proteinExistence type="predicted"/>
<evidence type="ECO:0000256" key="2">
    <source>
        <dbReference type="ARBA" id="ARBA00022741"/>
    </source>
</evidence>
<reference evidence="6 7" key="1">
    <citation type="submission" date="2024-02" db="EMBL/GenBank/DDBJ databases">
        <title>Winogradskyella poriferorum JCM 12885.</title>
        <authorList>
            <person name="Zhang D.-F."/>
            <person name="Fu Z.-Y."/>
        </authorList>
    </citation>
    <scope>NUCLEOTIDE SEQUENCE [LARGE SCALE GENOMIC DNA]</scope>
    <source>
        <strain evidence="6 7">JCM 12885</strain>
    </source>
</reference>
<accession>A0ABU7W4Y4</accession>
<organism evidence="6 7">
    <name type="scientific">Winogradskyella poriferorum</name>
    <dbReference type="NCBI Taxonomy" id="307627"/>
    <lineage>
        <taxon>Bacteria</taxon>
        <taxon>Pseudomonadati</taxon>
        <taxon>Bacteroidota</taxon>
        <taxon>Flavobacteriia</taxon>
        <taxon>Flavobacteriales</taxon>
        <taxon>Flavobacteriaceae</taxon>
        <taxon>Winogradskyella</taxon>
    </lineage>
</organism>